<proteinExistence type="predicted"/>
<reference evidence="4" key="1">
    <citation type="submission" date="2016-10" db="EMBL/GenBank/DDBJ databases">
        <authorList>
            <person name="Varghese N."/>
            <person name="Submissions S."/>
        </authorList>
    </citation>
    <scope>NUCLEOTIDE SEQUENCE [LARGE SCALE GENOMIC DNA]</scope>
    <source>
        <strain evidence="4">CGMCC 1.10784</strain>
    </source>
</reference>
<dbReference type="Gene3D" id="1.10.1660.10">
    <property type="match status" value="1"/>
</dbReference>
<keyword evidence="4" id="KW-1185">Reference proteome</keyword>
<dbReference type="PRINTS" id="PR00040">
    <property type="entry name" value="HTHMERR"/>
</dbReference>
<dbReference type="InterPro" id="IPR000551">
    <property type="entry name" value="MerR-type_HTH_dom"/>
</dbReference>
<dbReference type="PROSITE" id="PS50937">
    <property type="entry name" value="HTH_MERR_2"/>
    <property type="match status" value="1"/>
</dbReference>
<dbReference type="GO" id="GO:0003677">
    <property type="term" value="F:DNA binding"/>
    <property type="evidence" value="ECO:0007669"/>
    <property type="project" value="UniProtKB-KW"/>
</dbReference>
<sequence length="135" mass="15357">MYSIGQAAELTGFSIDTLRYYEKIGLTKQPDRGPGGLRLYSEEDVRLLTSLHCLKKTGLTLEEMKNFLQEGRCFANPLFPLSAEDREVIASRTHILSEHLAKMEDQYLALASVIRQTKEKLDFYNGILEKEASIK</sequence>
<dbReference type="STRING" id="1045775.SAMN05216378_2239"/>
<dbReference type="RefSeq" id="WP_091184649.1">
    <property type="nucleotide sequence ID" value="NZ_FOMT01000002.1"/>
</dbReference>
<evidence type="ECO:0000313" key="4">
    <source>
        <dbReference type="Proteomes" id="UP000198855"/>
    </source>
</evidence>
<dbReference type="Proteomes" id="UP000198855">
    <property type="component" value="Unassembled WGS sequence"/>
</dbReference>
<feature type="domain" description="HTH merR-type" evidence="2">
    <location>
        <begin position="1"/>
        <end position="70"/>
    </location>
</feature>
<dbReference type="OrthoDB" id="9811174at2"/>
<keyword evidence="1 3" id="KW-0238">DNA-binding</keyword>
<evidence type="ECO:0000256" key="1">
    <source>
        <dbReference type="ARBA" id="ARBA00023125"/>
    </source>
</evidence>
<dbReference type="PANTHER" id="PTHR30204">
    <property type="entry name" value="REDOX-CYCLING DRUG-SENSING TRANSCRIPTIONAL ACTIVATOR SOXR"/>
    <property type="match status" value="1"/>
</dbReference>
<evidence type="ECO:0000259" key="2">
    <source>
        <dbReference type="PROSITE" id="PS50937"/>
    </source>
</evidence>
<dbReference type="AlphaFoldDB" id="A0A1I1XK83"/>
<gene>
    <name evidence="3" type="ORF">SAMN05216378_2239</name>
</gene>
<dbReference type="InterPro" id="IPR047057">
    <property type="entry name" value="MerR_fam"/>
</dbReference>
<dbReference type="SUPFAM" id="SSF46955">
    <property type="entry name" value="Putative DNA-binding domain"/>
    <property type="match status" value="1"/>
</dbReference>
<dbReference type="SMART" id="SM00422">
    <property type="entry name" value="HTH_MERR"/>
    <property type="match status" value="1"/>
</dbReference>
<organism evidence="3 4">
    <name type="scientific">Paenibacillus catalpae</name>
    <dbReference type="NCBI Taxonomy" id="1045775"/>
    <lineage>
        <taxon>Bacteria</taxon>
        <taxon>Bacillati</taxon>
        <taxon>Bacillota</taxon>
        <taxon>Bacilli</taxon>
        <taxon>Bacillales</taxon>
        <taxon>Paenibacillaceae</taxon>
        <taxon>Paenibacillus</taxon>
    </lineage>
</organism>
<evidence type="ECO:0000313" key="3">
    <source>
        <dbReference type="EMBL" id="SFE07736.1"/>
    </source>
</evidence>
<dbReference type="EMBL" id="FOMT01000002">
    <property type="protein sequence ID" value="SFE07736.1"/>
    <property type="molecule type" value="Genomic_DNA"/>
</dbReference>
<dbReference type="InterPro" id="IPR009061">
    <property type="entry name" value="DNA-bd_dom_put_sf"/>
</dbReference>
<name>A0A1I1XK83_9BACL</name>
<protein>
    <submittedName>
        <fullName evidence="3">DNA-binding transcriptional regulator, MerR family</fullName>
    </submittedName>
</protein>
<dbReference type="GO" id="GO:0003700">
    <property type="term" value="F:DNA-binding transcription factor activity"/>
    <property type="evidence" value="ECO:0007669"/>
    <property type="project" value="InterPro"/>
</dbReference>
<accession>A0A1I1XK83</accession>
<dbReference type="Pfam" id="PF13411">
    <property type="entry name" value="MerR_1"/>
    <property type="match status" value="1"/>
</dbReference>
<dbReference type="PANTHER" id="PTHR30204:SF83">
    <property type="entry name" value="TRANSCRIPTIONAL REGULATOR, MERR FAMILY"/>
    <property type="match status" value="1"/>
</dbReference>